<proteinExistence type="predicted"/>
<evidence type="ECO:0000256" key="1">
    <source>
        <dbReference type="SAM" id="MobiDB-lite"/>
    </source>
</evidence>
<protein>
    <submittedName>
        <fullName evidence="2">Uncharacterized protein</fullName>
    </submittedName>
</protein>
<dbReference type="AlphaFoldDB" id="A0A8R7U505"/>
<reference evidence="3" key="1">
    <citation type="journal article" date="2013" name="Nature">
        <title>Draft genome of the wheat A-genome progenitor Triticum urartu.</title>
        <authorList>
            <person name="Ling H.Q."/>
            <person name="Zhao S."/>
            <person name="Liu D."/>
            <person name="Wang J."/>
            <person name="Sun H."/>
            <person name="Zhang C."/>
            <person name="Fan H."/>
            <person name="Li D."/>
            <person name="Dong L."/>
            <person name="Tao Y."/>
            <person name="Gao C."/>
            <person name="Wu H."/>
            <person name="Li Y."/>
            <person name="Cui Y."/>
            <person name="Guo X."/>
            <person name="Zheng S."/>
            <person name="Wang B."/>
            <person name="Yu K."/>
            <person name="Liang Q."/>
            <person name="Yang W."/>
            <person name="Lou X."/>
            <person name="Chen J."/>
            <person name="Feng M."/>
            <person name="Jian J."/>
            <person name="Zhang X."/>
            <person name="Luo G."/>
            <person name="Jiang Y."/>
            <person name="Liu J."/>
            <person name="Wang Z."/>
            <person name="Sha Y."/>
            <person name="Zhang B."/>
            <person name="Wu H."/>
            <person name="Tang D."/>
            <person name="Shen Q."/>
            <person name="Xue P."/>
            <person name="Zou S."/>
            <person name="Wang X."/>
            <person name="Liu X."/>
            <person name="Wang F."/>
            <person name="Yang Y."/>
            <person name="An X."/>
            <person name="Dong Z."/>
            <person name="Zhang K."/>
            <person name="Zhang X."/>
            <person name="Luo M.C."/>
            <person name="Dvorak J."/>
            <person name="Tong Y."/>
            <person name="Wang J."/>
            <person name="Yang H."/>
            <person name="Li Z."/>
            <person name="Wang D."/>
            <person name="Zhang A."/>
            <person name="Wang J."/>
        </authorList>
    </citation>
    <scope>NUCLEOTIDE SEQUENCE</scope>
    <source>
        <strain evidence="3">cv. G1812</strain>
    </source>
</reference>
<dbReference type="EnsemblPlants" id="TuG1812G0400000714.01.T02">
    <property type="protein sequence ID" value="TuG1812G0400000714.01.T02.cds385411"/>
    <property type="gene ID" value="TuG1812G0400000714.01"/>
</dbReference>
<organism evidence="2 3">
    <name type="scientific">Triticum urartu</name>
    <name type="common">Red wild einkorn</name>
    <name type="synonym">Crithodium urartu</name>
    <dbReference type="NCBI Taxonomy" id="4572"/>
    <lineage>
        <taxon>Eukaryota</taxon>
        <taxon>Viridiplantae</taxon>
        <taxon>Streptophyta</taxon>
        <taxon>Embryophyta</taxon>
        <taxon>Tracheophyta</taxon>
        <taxon>Spermatophyta</taxon>
        <taxon>Magnoliopsida</taxon>
        <taxon>Liliopsida</taxon>
        <taxon>Poales</taxon>
        <taxon>Poaceae</taxon>
        <taxon>BOP clade</taxon>
        <taxon>Pooideae</taxon>
        <taxon>Triticodae</taxon>
        <taxon>Triticeae</taxon>
        <taxon>Triticinae</taxon>
        <taxon>Triticum</taxon>
    </lineage>
</organism>
<reference evidence="2" key="3">
    <citation type="submission" date="2022-06" db="UniProtKB">
        <authorList>
            <consortium name="EnsemblPlants"/>
        </authorList>
    </citation>
    <scope>IDENTIFICATION</scope>
</reference>
<dbReference type="Proteomes" id="UP000015106">
    <property type="component" value="Chromosome 4"/>
</dbReference>
<evidence type="ECO:0000313" key="3">
    <source>
        <dbReference type="Proteomes" id="UP000015106"/>
    </source>
</evidence>
<reference evidence="2" key="2">
    <citation type="submission" date="2018-03" db="EMBL/GenBank/DDBJ databases">
        <title>The Triticum urartu genome reveals the dynamic nature of wheat genome evolution.</title>
        <authorList>
            <person name="Ling H."/>
            <person name="Ma B."/>
            <person name="Shi X."/>
            <person name="Liu H."/>
            <person name="Dong L."/>
            <person name="Sun H."/>
            <person name="Cao Y."/>
            <person name="Gao Q."/>
            <person name="Zheng S."/>
            <person name="Li Y."/>
            <person name="Yu Y."/>
            <person name="Du H."/>
            <person name="Qi M."/>
            <person name="Li Y."/>
            <person name="Yu H."/>
            <person name="Cui Y."/>
            <person name="Wang N."/>
            <person name="Chen C."/>
            <person name="Wu H."/>
            <person name="Zhao Y."/>
            <person name="Zhang J."/>
            <person name="Li Y."/>
            <person name="Zhou W."/>
            <person name="Zhang B."/>
            <person name="Hu W."/>
            <person name="Eijk M."/>
            <person name="Tang J."/>
            <person name="Witsenboer H."/>
            <person name="Zhao S."/>
            <person name="Li Z."/>
            <person name="Zhang A."/>
            <person name="Wang D."/>
            <person name="Liang C."/>
        </authorList>
    </citation>
    <scope>NUCLEOTIDE SEQUENCE [LARGE SCALE GENOMIC DNA]</scope>
    <source>
        <strain evidence="2">cv. G1812</strain>
    </source>
</reference>
<feature type="region of interest" description="Disordered" evidence="1">
    <location>
        <begin position="1"/>
        <end position="44"/>
    </location>
</feature>
<sequence>HSPAPPALTPTTTSPRRPLSTQRPLPASSCHHHGLASPPTPLIFPRSALPPPLYCPRADRDASCCTRCGRRHLELDRDSVHCARRNHRSPCLAHTVTSGRSSQLVCVLGC</sequence>
<name>A0A8R7U505_TRIUA</name>
<accession>A0A8R7U505</accession>
<dbReference type="Gramene" id="TuG1812G0400000714.01.T02">
    <property type="protein sequence ID" value="TuG1812G0400000714.01.T02.cds385411"/>
    <property type="gene ID" value="TuG1812G0400000714.01"/>
</dbReference>
<keyword evidence="3" id="KW-1185">Reference proteome</keyword>
<feature type="compositionally biased region" description="Low complexity" evidence="1">
    <location>
        <begin position="9"/>
        <end position="26"/>
    </location>
</feature>
<evidence type="ECO:0000313" key="2">
    <source>
        <dbReference type="EnsemblPlants" id="TuG1812G0400000714.01.T02.cds385411"/>
    </source>
</evidence>